<comment type="catalytic activity">
    <reaction evidence="8">
        <text>DNA(n) + a 2'-deoxyribonucleoside 5'-triphosphate = DNA(n+1) + diphosphate</text>
        <dbReference type="Rhea" id="RHEA:22508"/>
        <dbReference type="Rhea" id="RHEA-COMP:17339"/>
        <dbReference type="Rhea" id="RHEA-COMP:17340"/>
        <dbReference type="ChEBI" id="CHEBI:33019"/>
        <dbReference type="ChEBI" id="CHEBI:61560"/>
        <dbReference type="ChEBI" id="CHEBI:173112"/>
        <dbReference type="EC" id="2.7.7.7"/>
    </reaction>
</comment>
<evidence type="ECO:0000256" key="7">
    <source>
        <dbReference type="ARBA" id="ARBA00023125"/>
    </source>
</evidence>
<dbReference type="PRINTS" id="PR00868">
    <property type="entry name" value="DNAPOLI"/>
</dbReference>
<feature type="non-terminal residue" evidence="10">
    <location>
        <position position="1"/>
    </location>
</feature>
<dbReference type="EC" id="2.7.7.7" evidence="2"/>
<organism evidence="10">
    <name type="scientific">marine metagenome</name>
    <dbReference type="NCBI Taxonomy" id="408172"/>
    <lineage>
        <taxon>unclassified sequences</taxon>
        <taxon>metagenomes</taxon>
        <taxon>ecological metagenomes</taxon>
    </lineage>
</organism>
<sequence length="373" mass="41631">QEKEFNPNSTVQLRTLLFDYAGLKPSKKTPTGAPSTDAEVLKKLADEHEIPKHILSIRQKSKIKNTYLDKILPQLDSDDRLRTGFNIHSTTSGRLSSSGKMNMQQIPRDNPIVKGCIRAKEGNKIVAMDLTTAEVYVAAVLSNDKNLQGVFKEGGDFHGSIAKLVFNLKCKGEEVAKYYPTQRQAAKAVTFGIMYGAGAHKISEQVTKDSGEPFSKHDAQVVIDGYFKQFNKLKLWIDRSSKFIEENGFIYSYFGRKRRLPNVKSDNRGIRGHEVRSGLNFLVQSVASDINLLGAIDAHNMLKEVPFKADIFALVHDSILAEVEEDAIDAYKVLIRECVQKDRGLSIPGCPVGCDFDVGEDYSFGKFAKEYDI</sequence>
<proteinExistence type="inferred from homology"/>
<dbReference type="GO" id="GO:0003887">
    <property type="term" value="F:DNA-directed DNA polymerase activity"/>
    <property type="evidence" value="ECO:0007669"/>
    <property type="project" value="UniProtKB-KW"/>
</dbReference>
<protein>
    <recommendedName>
        <fullName evidence="2">DNA-directed DNA polymerase</fullName>
        <ecNumber evidence="2">2.7.7.7</ecNumber>
    </recommendedName>
</protein>
<evidence type="ECO:0000259" key="9">
    <source>
        <dbReference type="SMART" id="SM00482"/>
    </source>
</evidence>
<dbReference type="InterPro" id="IPR043502">
    <property type="entry name" value="DNA/RNA_pol_sf"/>
</dbReference>
<dbReference type="AlphaFoldDB" id="A0A382HQM9"/>
<comment type="similarity">
    <text evidence="1">Belongs to the DNA polymerase type-A family.</text>
</comment>
<evidence type="ECO:0000256" key="1">
    <source>
        <dbReference type="ARBA" id="ARBA00007705"/>
    </source>
</evidence>
<evidence type="ECO:0000256" key="6">
    <source>
        <dbReference type="ARBA" id="ARBA00022932"/>
    </source>
</evidence>
<evidence type="ECO:0000256" key="3">
    <source>
        <dbReference type="ARBA" id="ARBA00022679"/>
    </source>
</evidence>
<name>A0A382HQM9_9ZZZZ</name>
<keyword evidence="5" id="KW-0235">DNA replication</keyword>
<keyword evidence="7" id="KW-0238">DNA-binding</keyword>
<gene>
    <name evidence="10" type="ORF">METZ01_LOCUS242434</name>
</gene>
<dbReference type="Gene3D" id="1.10.150.20">
    <property type="entry name" value="5' to 3' exonuclease, C-terminal subdomain"/>
    <property type="match status" value="1"/>
</dbReference>
<accession>A0A382HQM9</accession>
<feature type="domain" description="DNA-directed DNA polymerase family A palm" evidence="9">
    <location>
        <begin position="110"/>
        <end position="327"/>
    </location>
</feature>
<keyword evidence="3" id="KW-0808">Transferase</keyword>
<dbReference type="EMBL" id="UINC01062707">
    <property type="protein sequence ID" value="SVB89580.1"/>
    <property type="molecule type" value="Genomic_DNA"/>
</dbReference>
<dbReference type="InterPro" id="IPR001098">
    <property type="entry name" value="DNA-dir_DNA_pol_A_palm_dom"/>
</dbReference>
<reference evidence="10" key="1">
    <citation type="submission" date="2018-05" db="EMBL/GenBank/DDBJ databases">
        <authorList>
            <person name="Lanie J.A."/>
            <person name="Ng W.-L."/>
            <person name="Kazmierczak K.M."/>
            <person name="Andrzejewski T.M."/>
            <person name="Davidsen T.M."/>
            <person name="Wayne K.J."/>
            <person name="Tettelin H."/>
            <person name="Glass J.I."/>
            <person name="Rusch D."/>
            <person name="Podicherti R."/>
            <person name="Tsui H.-C.T."/>
            <person name="Winkler M.E."/>
        </authorList>
    </citation>
    <scope>NUCLEOTIDE SEQUENCE</scope>
</reference>
<evidence type="ECO:0000256" key="5">
    <source>
        <dbReference type="ARBA" id="ARBA00022705"/>
    </source>
</evidence>
<dbReference type="SMART" id="SM00482">
    <property type="entry name" value="POLAc"/>
    <property type="match status" value="1"/>
</dbReference>
<dbReference type="PANTHER" id="PTHR10133">
    <property type="entry name" value="DNA POLYMERASE I"/>
    <property type="match status" value="1"/>
</dbReference>
<dbReference type="SUPFAM" id="SSF56672">
    <property type="entry name" value="DNA/RNA polymerases"/>
    <property type="match status" value="1"/>
</dbReference>
<dbReference type="Gene3D" id="1.20.1060.10">
    <property type="entry name" value="Taq DNA Polymerase, Chain T, domain 4"/>
    <property type="match status" value="1"/>
</dbReference>
<dbReference type="PANTHER" id="PTHR10133:SF27">
    <property type="entry name" value="DNA POLYMERASE NU"/>
    <property type="match status" value="1"/>
</dbReference>
<evidence type="ECO:0000256" key="4">
    <source>
        <dbReference type="ARBA" id="ARBA00022695"/>
    </source>
</evidence>
<evidence type="ECO:0000256" key="8">
    <source>
        <dbReference type="ARBA" id="ARBA00049244"/>
    </source>
</evidence>
<dbReference type="InterPro" id="IPR019760">
    <property type="entry name" value="DNA-dir_DNA_pol_A_CS"/>
</dbReference>
<evidence type="ECO:0000256" key="2">
    <source>
        <dbReference type="ARBA" id="ARBA00012417"/>
    </source>
</evidence>
<dbReference type="Pfam" id="PF00476">
    <property type="entry name" value="DNA_pol_A"/>
    <property type="match status" value="1"/>
</dbReference>
<keyword evidence="6" id="KW-0239">DNA-directed DNA polymerase</keyword>
<keyword evidence="4" id="KW-0548">Nucleotidyltransferase</keyword>
<dbReference type="PROSITE" id="PS00447">
    <property type="entry name" value="DNA_POLYMERASE_A"/>
    <property type="match status" value="1"/>
</dbReference>
<dbReference type="GO" id="GO:0006261">
    <property type="term" value="P:DNA-templated DNA replication"/>
    <property type="evidence" value="ECO:0007669"/>
    <property type="project" value="InterPro"/>
</dbReference>
<dbReference type="GO" id="GO:0006302">
    <property type="term" value="P:double-strand break repair"/>
    <property type="evidence" value="ECO:0007669"/>
    <property type="project" value="TreeGrafter"/>
</dbReference>
<evidence type="ECO:0000313" key="10">
    <source>
        <dbReference type="EMBL" id="SVB89580.1"/>
    </source>
</evidence>
<dbReference type="Gene3D" id="3.30.70.370">
    <property type="match status" value="1"/>
</dbReference>
<dbReference type="GO" id="GO:0003677">
    <property type="term" value="F:DNA binding"/>
    <property type="evidence" value="ECO:0007669"/>
    <property type="project" value="UniProtKB-KW"/>
</dbReference>
<dbReference type="InterPro" id="IPR002298">
    <property type="entry name" value="DNA_polymerase_A"/>
</dbReference>